<evidence type="ECO:0000313" key="2">
    <source>
        <dbReference type="Proteomes" id="UP000011135"/>
    </source>
</evidence>
<dbReference type="AlphaFoldDB" id="L8JKY3"/>
<dbReference type="InterPro" id="IPR026444">
    <property type="entry name" value="Secre_tail"/>
</dbReference>
<reference evidence="1 2" key="1">
    <citation type="submission" date="2012-12" db="EMBL/GenBank/DDBJ databases">
        <title>Genome assembly of Fulvivirga imtechensis AK7.</title>
        <authorList>
            <person name="Nupur N."/>
            <person name="Khatri I."/>
            <person name="Kumar R."/>
            <person name="Subramanian S."/>
            <person name="Pinnaka A."/>
        </authorList>
    </citation>
    <scope>NUCLEOTIDE SEQUENCE [LARGE SCALE GENOMIC DNA]</scope>
    <source>
        <strain evidence="1 2">AK7</strain>
    </source>
</reference>
<comment type="caution">
    <text evidence="1">The sequence shown here is derived from an EMBL/GenBank/DDBJ whole genome shotgun (WGS) entry which is preliminary data.</text>
</comment>
<dbReference type="NCBIfam" id="TIGR04183">
    <property type="entry name" value="Por_Secre_tail"/>
    <property type="match status" value="1"/>
</dbReference>
<dbReference type="eggNOG" id="COG3291">
    <property type="taxonomic scope" value="Bacteria"/>
</dbReference>
<name>L8JKY3_9BACT</name>
<sequence>MIAITATTTVTSPGEYTLEVTKESTGCTTTTTTEVDIDYSQPEGVTAGNSGPLTCDVTSVELTGSTTTEGVTYRWLSAGSVIAITATTTVTSPGEYTLEVTKESTGCTTTTTTEVGIDYSQPACNINLPPGPPEPLSTETITAGIIGDVSYSWSINGEGWSIVSGENTPELTYLVGSEGTSATFILTTTSNTTGCSNTCSMVLETGEQTEIAVESARSNPLEETIRFKNHISIESHPNPFTESTRVEFESREDDVVTVMLYSLDGVCLKTILESEVKSFERYTVSIDGSDLDPGTYYCIISTRSGVFSRKLLLLGR</sequence>
<dbReference type="EMBL" id="AMZN01000152">
    <property type="protein sequence ID" value="ELR68077.1"/>
    <property type="molecule type" value="Genomic_DNA"/>
</dbReference>
<evidence type="ECO:0000313" key="1">
    <source>
        <dbReference type="EMBL" id="ELR68077.1"/>
    </source>
</evidence>
<dbReference type="STRING" id="1237149.C900_01181"/>
<gene>
    <name evidence="1" type="ORF">C900_01181</name>
</gene>
<protein>
    <submittedName>
        <fullName evidence="1">Putative adhesin</fullName>
    </submittedName>
</protein>
<organism evidence="1 2">
    <name type="scientific">Fulvivirga imtechensis AK7</name>
    <dbReference type="NCBI Taxonomy" id="1237149"/>
    <lineage>
        <taxon>Bacteria</taxon>
        <taxon>Pseudomonadati</taxon>
        <taxon>Bacteroidota</taxon>
        <taxon>Cytophagia</taxon>
        <taxon>Cytophagales</taxon>
        <taxon>Fulvivirgaceae</taxon>
        <taxon>Fulvivirga</taxon>
    </lineage>
</organism>
<proteinExistence type="predicted"/>
<keyword evidence="2" id="KW-1185">Reference proteome</keyword>
<dbReference type="Proteomes" id="UP000011135">
    <property type="component" value="Unassembled WGS sequence"/>
</dbReference>
<accession>L8JKY3</accession>